<dbReference type="EMBL" id="PJMY01000003">
    <property type="protein sequence ID" value="PKV92527.1"/>
    <property type="molecule type" value="Genomic_DNA"/>
</dbReference>
<dbReference type="InterPro" id="IPR050564">
    <property type="entry name" value="F420-G6PD/mer"/>
</dbReference>
<dbReference type="Pfam" id="PF00296">
    <property type="entry name" value="Bac_luciferase"/>
    <property type="match status" value="1"/>
</dbReference>
<dbReference type="Proteomes" id="UP000233750">
    <property type="component" value="Unassembled WGS sequence"/>
</dbReference>
<protein>
    <submittedName>
        <fullName evidence="2">F420-dependent oxidoreductase</fullName>
    </submittedName>
</protein>
<organism evidence="2 3">
    <name type="scientific">Amycolatopsis echigonensis</name>
    <dbReference type="NCBI Taxonomy" id="2576905"/>
    <lineage>
        <taxon>Bacteria</taxon>
        <taxon>Bacillati</taxon>
        <taxon>Actinomycetota</taxon>
        <taxon>Actinomycetes</taxon>
        <taxon>Pseudonocardiales</taxon>
        <taxon>Pseudonocardiaceae</taxon>
        <taxon>Amycolatopsis</taxon>
    </lineage>
</organism>
<dbReference type="RefSeq" id="WP_101436337.1">
    <property type="nucleotide sequence ID" value="NZ_PJMY01000003.1"/>
</dbReference>
<dbReference type="GO" id="GO:0016705">
    <property type="term" value="F:oxidoreductase activity, acting on paired donors, with incorporation or reduction of molecular oxygen"/>
    <property type="evidence" value="ECO:0007669"/>
    <property type="project" value="InterPro"/>
</dbReference>
<evidence type="ECO:0000259" key="1">
    <source>
        <dbReference type="Pfam" id="PF00296"/>
    </source>
</evidence>
<comment type="caution">
    <text evidence="2">The sequence shown here is derived from an EMBL/GenBank/DDBJ whole genome shotgun (WGS) entry which is preliminary data.</text>
</comment>
<keyword evidence="3" id="KW-1185">Reference proteome</keyword>
<dbReference type="CDD" id="cd01097">
    <property type="entry name" value="Tetrahydromethanopterin_reductase"/>
    <property type="match status" value="1"/>
</dbReference>
<dbReference type="PANTHER" id="PTHR43244">
    <property type="match status" value="1"/>
</dbReference>
<dbReference type="AlphaFoldDB" id="A0A2N3WFA4"/>
<evidence type="ECO:0000313" key="2">
    <source>
        <dbReference type="EMBL" id="PKV92527.1"/>
    </source>
</evidence>
<dbReference type="Gene3D" id="3.20.20.30">
    <property type="entry name" value="Luciferase-like domain"/>
    <property type="match status" value="1"/>
</dbReference>
<accession>A0A2N3WFA4</accession>
<dbReference type="PANTHER" id="PTHR43244:SF2">
    <property type="entry name" value="CONSERVED HYPOTHETICAL ALANINE AND PROLINE-RICH PROTEIN"/>
    <property type="match status" value="1"/>
</dbReference>
<proteinExistence type="predicted"/>
<name>A0A2N3WFA4_9PSEU</name>
<reference evidence="2 3" key="1">
    <citation type="submission" date="2017-12" db="EMBL/GenBank/DDBJ databases">
        <title>Sequencing the genomes of 1000 Actinobacteria strains.</title>
        <authorList>
            <person name="Klenk H.-P."/>
        </authorList>
    </citation>
    <scope>NUCLEOTIDE SEQUENCE [LARGE SCALE GENOMIC DNA]</scope>
    <source>
        <strain evidence="2 3">DSM 45165</strain>
    </source>
</reference>
<gene>
    <name evidence="2" type="ORF">ATK30_3337</name>
</gene>
<dbReference type="SUPFAM" id="SSF51679">
    <property type="entry name" value="Bacterial luciferase-like"/>
    <property type="match status" value="1"/>
</dbReference>
<sequence>MTSEPTVASARRGLSLVCAGRDVHEVASMAAAAERAGFASVWAADFYDRSAVVAVAAMAAATENITLGTGIAYGFGRTPLVLAAEARDLDTLSGGRLILGLGTGTRRMQQDWHGLSGEHPAPRTEELIPLLRQLWRLDEGPVHHEGRFYRAHVVPTAPVPPPTRRAIPLYLAGVNARMVRAAGAVADGLVGHPLCTPEYLRHTVRPALQAGAQRAGRTKPVPVAGYVICAVDPDPTQARRLAAAQIAFYASVKTYDAIMTLHGFTDEAAAIRTAHKAGDLEAMVAAVTDQMIDTIALAGTPDQVRAQFDARWAGLYEHTLLYPPSFAGPSATTAVIDTFAPSHTPPIEEPR</sequence>
<dbReference type="InterPro" id="IPR036661">
    <property type="entry name" value="Luciferase-like_sf"/>
</dbReference>
<dbReference type="InterPro" id="IPR011251">
    <property type="entry name" value="Luciferase-like_dom"/>
</dbReference>
<evidence type="ECO:0000313" key="3">
    <source>
        <dbReference type="Proteomes" id="UP000233750"/>
    </source>
</evidence>
<dbReference type="OrthoDB" id="3284378at2"/>
<feature type="domain" description="Luciferase-like" evidence="1">
    <location>
        <begin position="19"/>
        <end position="310"/>
    </location>
</feature>